<dbReference type="EMBL" id="ACJW02000002">
    <property type="protein sequence ID" value="EEP69164.1"/>
    <property type="molecule type" value="Genomic_DNA"/>
</dbReference>
<dbReference type="GeneID" id="84907977"/>
<proteinExistence type="predicted"/>
<evidence type="ECO:0000313" key="1">
    <source>
        <dbReference type="EMBL" id="EEP69164.1"/>
    </source>
</evidence>
<comment type="caution">
    <text evidence="1">The sequence shown here is derived from an EMBL/GenBank/DDBJ whole genome shotgun (WGS) entry which is preliminary data.</text>
</comment>
<dbReference type="AlphaFoldDB" id="C4GG09"/>
<keyword evidence="2" id="KW-1185">Reference proteome</keyword>
<protein>
    <submittedName>
        <fullName evidence="1">Uncharacterized protein</fullName>
    </submittedName>
</protein>
<organism evidence="1 2">
    <name type="scientific">Kingella oralis ATCC 51147</name>
    <dbReference type="NCBI Taxonomy" id="629741"/>
    <lineage>
        <taxon>Bacteria</taxon>
        <taxon>Pseudomonadati</taxon>
        <taxon>Pseudomonadota</taxon>
        <taxon>Betaproteobacteria</taxon>
        <taxon>Neisseriales</taxon>
        <taxon>Neisseriaceae</taxon>
        <taxon>Kingella</taxon>
    </lineage>
</organism>
<name>C4GG09_9NEIS</name>
<dbReference type="RefSeq" id="WP_003795042.1">
    <property type="nucleotide sequence ID" value="NZ_GG665871.1"/>
</dbReference>
<gene>
    <name evidence="1" type="ORF">GCWU000324_01076</name>
</gene>
<dbReference type="Proteomes" id="UP000003009">
    <property type="component" value="Unassembled WGS sequence"/>
</dbReference>
<sequence>MLNVSQNGKRPQAKFPIFRLHERALRQPENAFVWHSAPPFQAAE</sequence>
<reference evidence="1" key="1">
    <citation type="submission" date="2009-04" db="EMBL/GenBank/DDBJ databases">
        <authorList>
            <person name="Weinstock G."/>
            <person name="Sodergren E."/>
            <person name="Clifton S."/>
            <person name="Fulton L."/>
            <person name="Fulton B."/>
            <person name="Courtney L."/>
            <person name="Fronick C."/>
            <person name="Harrison M."/>
            <person name="Strong C."/>
            <person name="Farmer C."/>
            <person name="Delahaunty K."/>
            <person name="Markovic C."/>
            <person name="Hall O."/>
            <person name="Minx P."/>
            <person name="Tomlinson C."/>
            <person name="Mitreva M."/>
            <person name="Nelson J."/>
            <person name="Hou S."/>
            <person name="Wollam A."/>
            <person name="Pepin K.H."/>
            <person name="Johnson M."/>
            <person name="Bhonagiri V."/>
            <person name="Nash W.E."/>
            <person name="Warren W."/>
            <person name="Chinwalla A."/>
            <person name="Mardis E.R."/>
            <person name="Wilson R.K."/>
        </authorList>
    </citation>
    <scope>NUCLEOTIDE SEQUENCE [LARGE SCALE GENOMIC DNA]</scope>
    <source>
        <strain evidence="1">ATCC 51147</strain>
    </source>
</reference>
<evidence type="ECO:0000313" key="2">
    <source>
        <dbReference type="Proteomes" id="UP000003009"/>
    </source>
</evidence>
<accession>C4GG09</accession>
<dbReference type="HOGENOM" id="CLU_3217400_0_0_4"/>